<keyword evidence="1" id="KW-0472">Membrane</keyword>
<dbReference type="Proteomes" id="UP000242180">
    <property type="component" value="Unassembled WGS sequence"/>
</dbReference>
<evidence type="ECO:0000313" key="3">
    <source>
        <dbReference type="Proteomes" id="UP000242180"/>
    </source>
</evidence>
<comment type="caution">
    <text evidence="2">The sequence shown here is derived from an EMBL/GenBank/DDBJ whole genome shotgun (WGS) entry which is preliminary data.</text>
</comment>
<dbReference type="OrthoDB" id="2268699at2759"/>
<gene>
    <name evidence="2" type="ORF">BCR43DRAFT_517577</name>
</gene>
<evidence type="ECO:0000256" key="1">
    <source>
        <dbReference type="SAM" id="Phobius"/>
    </source>
</evidence>
<keyword evidence="1" id="KW-1133">Transmembrane helix</keyword>
<feature type="transmembrane region" description="Helical" evidence="1">
    <location>
        <begin position="85"/>
        <end position="107"/>
    </location>
</feature>
<dbReference type="EMBL" id="MCGN01000009">
    <property type="protein sequence ID" value="ORY93338.1"/>
    <property type="molecule type" value="Genomic_DNA"/>
</dbReference>
<reference evidence="2 3" key="1">
    <citation type="submission" date="2016-07" db="EMBL/GenBank/DDBJ databases">
        <title>Pervasive Adenine N6-methylation of Active Genes in Fungi.</title>
        <authorList>
            <consortium name="DOE Joint Genome Institute"/>
            <person name="Mondo S.J."/>
            <person name="Dannebaum R.O."/>
            <person name="Kuo R.C."/>
            <person name="Labutti K."/>
            <person name="Haridas S."/>
            <person name="Kuo A."/>
            <person name="Salamov A."/>
            <person name="Ahrendt S.R."/>
            <person name="Lipzen A."/>
            <person name="Sullivan W."/>
            <person name="Andreopoulos W.B."/>
            <person name="Clum A."/>
            <person name="Lindquist E."/>
            <person name="Daum C."/>
            <person name="Ramamoorthy G.K."/>
            <person name="Gryganskyi A."/>
            <person name="Culley D."/>
            <person name="Magnuson J.K."/>
            <person name="James T.Y."/>
            <person name="O'Malley M.A."/>
            <person name="Stajich J.E."/>
            <person name="Spatafora J.W."/>
            <person name="Visel A."/>
            <person name="Grigoriev I.V."/>
        </authorList>
    </citation>
    <scope>NUCLEOTIDE SEQUENCE [LARGE SCALE GENOMIC DNA]</scope>
    <source>
        <strain evidence="2 3">NRRL 2496</strain>
    </source>
</reference>
<name>A0A1X2H4S9_SYNRA</name>
<dbReference type="OMA" id="IWIGNAY"/>
<evidence type="ECO:0000313" key="2">
    <source>
        <dbReference type="EMBL" id="ORY93338.1"/>
    </source>
</evidence>
<dbReference type="AlphaFoldDB" id="A0A1X2H4S9"/>
<organism evidence="2 3">
    <name type="scientific">Syncephalastrum racemosum</name>
    <name type="common">Filamentous fungus</name>
    <dbReference type="NCBI Taxonomy" id="13706"/>
    <lineage>
        <taxon>Eukaryota</taxon>
        <taxon>Fungi</taxon>
        <taxon>Fungi incertae sedis</taxon>
        <taxon>Mucoromycota</taxon>
        <taxon>Mucoromycotina</taxon>
        <taxon>Mucoromycetes</taxon>
        <taxon>Mucorales</taxon>
        <taxon>Syncephalastraceae</taxon>
        <taxon>Syncephalastrum</taxon>
    </lineage>
</organism>
<accession>A0A1X2H4S9</accession>
<protein>
    <submittedName>
        <fullName evidence="2">Uncharacterized protein</fullName>
    </submittedName>
</protein>
<sequence>MTDPNPHYHLNDITRPPQAHVDYHVYNIERVDSPTSNRTSTTRSSERTMVADDTLSTAVTVKPNECNRPSGWLRRRERQARFSRIVFGIIGMIVFLLFLAGVVIWIGNAYILPQVRYTTEYAQDTRTSSSTHATAT</sequence>
<dbReference type="InParanoid" id="A0A1X2H4S9"/>
<proteinExistence type="predicted"/>
<keyword evidence="1" id="KW-0812">Transmembrane</keyword>
<keyword evidence="3" id="KW-1185">Reference proteome</keyword>